<dbReference type="SUPFAM" id="SSF56796">
    <property type="entry name" value="Dehydroquinate synthase-like"/>
    <property type="match status" value="1"/>
</dbReference>
<dbReference type="Proteomes" id="UP001336250">
    <property type="component" value="Unassembled WGS sequence"/>
</dbReference>
<dbReference type="EC" id="1.1.1.1" evidence="3"/>
<evidence type="ECO:0000313" key="4">
    <source>
        <dbReference type="Proteomes" id="UP001336250"/>
    </source>
</evidence>
<reference evidence="3 4" key="1">
    <citation type="submission" date="2024-02" db="EMBL/GenBank/DDBJ databases">
        <title>Genome sequence of Aquincola sp. MAHUQ-54.</title>
        <authorList>
            <person name="Huq M.A."/>
        </authorList>
    </citation>
    <scope>NUCLEOTIDE SEQUENCE [LARGE SCALE GENOMIC DNA]</scope>
    <source>
        <strain evidence="3 4">MAHUQ-54</strain>
    </source>
</reference>
<name>A0AAW9QDJ6_9BURK</name>
<organism evidence="3 4">
    <name type="scientific">Aquincola agrisoli</name>
    <dbReference type="NCBI Taxonomy" id="3119538"/>
    <lineage>
        <taxon>Bacteria</taxon>
        <taxon>Pseudomonadati</taxon>
        <taxon>Pseudomonadota</taxon>
        <taxon>Betaproteobacteria</taxon>
        <taxon>Burkholderiales</taxon>
        <taxon>Sphaerotilaceae</taxon>
        <taxon>Aquincola</taxon>
    </lineage>
</organism>
<feature type="domain" description="Fe-containing alcohol dehydrogenase-like C-terminal" evidence="2">
    <location>
        <begin position="2"/>
        <end position="99"/>
    </location>
</feature>
<dbReference type="AlphaFoldDB" id="A0AAW9QDJ6"/>
<proteinExistence type="predicted"/>
<evidence type="ECO:0000256" key="1">
    <source>
        <dbReference type="SAM" id="MobiDB-lite"/>
    </source>
</evidence>
<dbReference type="InterPro" id="IPR056798">
    <property type="entry name" value="ADH_Fe_C"/>
</dbReference>
<protein>
    <submittedName>
        <fullName evidence="3">Iron-containing alcohol dehydrogenase</fullName>
        <ecNumber evidence="3">1.1.1.1</ecNumber>
    </submittedName>
</protein>
<dbReference type="Gene3D" id="1.20.1090.10">
    <property type="entry name" value="Dehydroquinate synthase-like - alpha domain"/>
    <property type="match status" value="1"/>
</dbReference>
<feature type="region of interest" description="Disordered" evidence="1">
    <location>
        <begin position="101"/>
        <end position="137"/>
    </location>
</feature>
<gene>
    <name evidence="3" type="ORF">V4F39_07670</name>
</gene>
<dbReference type="EMBL" id="JAZIBG010000019">
    <property type="protein sequence ID" value="MEF7613784.1"/>
    <property type="molecule type" value="Genomic_DNA"/>
</dbReference>
<evidence type="ECO:0000259" key="2">
    <source>
        <dbReference type="Pfam" id="PF25137"/>
    </source>
</evidence>
<keyword evidence="4" id="KW-1185">Reference proteome</keyword>
<sequence>MGLGFVHSLSHSLGGTDPQRHHGTLNATFLPPVIAFNQEAASVCEENKLDRPAQAMGLASGAELVPALRDMTQRLGLPTGLAQLGVRTAMSLTLPAAASRASATVPIRASHPRRTQQRCSTPVCKREERSSTPCSRI</sequence>
<dbReference type="Pfam" id="PF25137">
    <property type="entry name" value="ADH_Fe_C"/>
    <property type="match status" value="1"/>
</dbReference>
<accession>A0AAW9QDJ6</accession>
<comment type="caution">
    <text evidence="3">The sequence shown here is derived from an EMBL/GenBank/DDBJ whole genome shotgun (WGS) entry which is preliminary data.</text>
</comment>
<keyword evidence="3" id="KW-0560">Oxidoreductase</keyword>
<dbReference type="GO" id="GO:0004022">
    <property type="term" value="F:alcohol dehydrogenase (NAD+) activity"/>
    <property type="evidence" value="ECO:0007669"/>
    <property type="project" value="UniProtKB-EC"/>
</dbReference>
<evidence type="ECO:0000313" key="3">
    <source>
        <dbReference type="EMBL" id="MEF7613784.1"/>
    </source>
</evidence>